<feature type="binding site" evidence="9">
    <location>
        <begin position="122"/>
        <end position="129"/>
    </location>
    <ligand>
        <name>ATP</name>
        <dbReference type="ChEBI" id="CHEBI:30616"/>
    </ligand>
</feature>
<dbReference type="PROSITE" id="PS50067">
    <property type="entry name" value="KINESIN_MOTOR_2"/>
    <property type="match status" value="1"/>
</dbReference>
<comment type="subcellular location">
    <subcellularLocation>
        <location evidence="1">Cytoplasm</location>
        <location evidence="1">Cytoskeleton</location>
    </subcellularLocation>
</comment>
<evidence type="ECO:0000256" key="5">
    <source>
        <dbReference type="ARBA" id="ARBA00022840"/>
    </source>
</evidence>
<proteinExistence type="inferred from homology"/>
<feature type="domain" description="Kinesin motor" evidence="13">
    <location>
        <begin position="36"/>
        <end position="367"/>
    </location>
</feature>
<keyword evidence="15" id="KW-1185">Reference proteome</keyword>
<comment type="caution">
    <text evidence="14">The sequence shown here is derived from an EMBL/GenBank/DDBJ whole genome shotgun (WGS) entry which is preliminary data.</text>
</comment>
<dbReference type="InterPro" id="IPR019821">
    <property type="entry name" value="Kinesin_motor_CS"/>
</dbReference>
<gene>
    <name evidence="14" type="ORF">ODALV1_LOCUS20167</name>
</gene>
<evidence type="ECO:0000256" key="9">
    <source>
        <dbReference type="PROSITE-ProRule" id="PRU00283"/>
    </source>
</evidence>
<evidence type="ECO:0000313" key="15">
    <source>
        <dbReference type="Proteomes" id="UP001642540"/>
    </source>
</evidence>
<keyword evidence="2" id="KW-0963">Cytoplasm</keyword>
<evidence type="ECO:0000256" key="8">
    <source>
        <dbReference type="ARBA" id="ARBA00023212"/>
    </source>
</evidence>
<evidence type="ECO:0000259" key="13">
    <source>
        <dbReference type="PROSITE" id="PS50067"/>
    </source>
</evidence>
<evidence type="ECO:0000256" key="3">
    <source>
        <dbReference type="ARBA" id="ARBA00022701"/>
    </source>
</evidence>
<comment type="similarity">
    <text evidence="9 10">Belongs to the TRAFAC class myosin-kinesin ATPase superfamily. Kinesin family.</text>
</comment>
<dbReference type="SMART" id="SM00129">
    <property type="entry name" value="KISc"/>
    <property type="match status" value="1"/>
</dbReference>
<evidence type="ECO:0000256" key="4">
    <source>
        <dbReference type="ARBA" id="ARBA00022741"/>
    </source>
</evidence>
<dbReference type="PRINTS" id="PR00380">
    <property type="entry name" value="KINESINHEAVY"/>
</dbReference>
<keyword evidence="7 9" id="KW-0505">Motor protein</keyword>
<organism evidence="14 15">
    <name type="scientific">Orchesella dallaii</name>
    <dbReference type="NCBI Taxonomy" id="48710"/>
    <lineage>
        <taxon>Eukaryota</taxon>
        <taxon>Metazoa</taxon>
        <taxon>Ecdysozoa</taxon>
        <taxon>Arthropoda</taxon>
        <taxon>Hexapoda</taxon>
        <taxon>Collembola</taxon>
        <taxon>Entomobryomorpha</taxon>
        <taxon>Entomobryoidea</taxon>
        <taxon>Orchesellidae</taxon>
        <taxon>Orchesellinae</taxon>
        <taxon>Orchesella</taxon>
    </lineage>
</organism>
<evidence type="ECO:0000313" key="14">
    <source>
        <dbReference type="EMBL" id="CAL8123332.1"/>
    </source>
</evidence>
<dbReference type="Proteomes" id="UP001642540">
    <property type="component" value="Unassembled WGS sequence"/>
</dbReference>
<dbReference type="InterPro" id="IPR001752">
    <property type="entry name" value="Kinesin_motor_dom"/>
</dbReference>
<protein>
    <recommendedName>
        <fullName evidence="10">Kinesin-like protein</fullName>
    </recommendedName>
</protein>
<sequence>MASRPTTATSDSTSGRSSLDIDALLERESSAEPAENIKVVVRCRPVSKKELERKCKVIVDMDIASNTINVSPSEKASDHPKTFSFDHVFPMLSTQADVYNAVARPIVQNVLEGYNGTIFAYGQTGTGKTFTMEGLNEVPELKGIIPNSFAQIFTSIAKAAEGQRFLVRCSYLEIYNENIRDLLSKDQNQFLELKENKEKEVFVKDLTSLVVRDADDMDRVMTIGNKNRSVASTNMNSVSSRSHAIFSIVVECSTTDPGPGKGSLRMGKLNLVDLAGSERLSKTHATGDRLKEATKINLSLSNLGNVISALVDGSNYIPYRNSKLTRLLQDSLGGNSKTVMVAAIGPADYNYDETISTLRYANRAKNIRNRARINEDPKDALLRQFELEIQELRKKLEEESWSPSSDIKPDEEVDEEEGSEDDEDELRLGGAGDACAITPEEDSGEAEVAILGIKDELENQARLSSTLGTEAKMRTDALSALKEKENAFKQHEEQKRTLHDRLENLQKKILVGGVNLLDKSQEQEELLQRSMREIMQKREEEKQLQNHLALQEAERVSLEEQIISCQEQNLLLSRKVRKLYNQYQQSKNELLNRKMEYKEESDTLLDSVHKLSKELNYQNVTIDSFIPKNYQQLIEKATMWSEDTGEWSLKCIAYAGNNMVDENEETEDVPQESSQVQSVDLSFMYLELDDQPPGPLVDDDVTLHDI</sequence>
<feature type="region of interest" description="Disordered" evidence="12">
    <location>
        <begin position="1"/>
        <end position="22"/>
    </location>
</feature>
<accession>A0ABP1RCB0</accession>
<dbReference type="PANTHER" id="PTHR47968">
    <property type="entry name" value="CENTROMERE PROTEIN E"/>
    <property type="match status" value="1"/>
</dbReference>
<keyword evidence="6 11" id="KW-0175">Coiled coil</keyword>
<feature type="compositionally biased region" description="Acidic residues" evidence="12">
    <location>
        <begin position="409"/>
        <end position="425"/>
    </location>
</feature>
<feature type="coiled-coil region" evidence="11">
    <location>
        <begin position="474"/>
        <end position="607"/>
    </location>
</feature>
<dbReference type="Pfam" id="PF00225">
    <property type="entry name" value="Kinesin"/>
    <property type="match status" value="1"/>
</dbReference>
<dbReference type="InterPro" id="IPR027417">
    <property type="entry name" value="P-loop_NTPase"/>
</dbReference>
<evidence type="ECO:0000256" key="10">
    <source>
        <dbReference type="RuleBase" id="RU000394"/>
    </source>
</evidence>
<keyword evidence="8" id="KW-0206">Cytoskeleton</keyword>
<dbReference type="Gene3D" id="3.40.850.10">
    <property type="entry name" value="Kinesin motor domain"/>
    <property type="match status" value="1"/>
</dbReference>
<evidence type="ECO:0000256" key="1">
    <source>
        <dbReference type="ARBA" id="ARBA00004245"/>
    </source>
</evidence>
<feature type="region of interest" description="Disordered" evidence="12">
    <location>
        <begin position="396"/>
        <end position="427"/>
    </location>
</feature>
<reference evidence="14 15" key="1">
    <citation type="submission" date="2024-08" db="EMBL/GenBank/DDBJ databases">
        <authorList>
            <person name="Cucini C."/>
            <person name="Frati F."/>
        </authorList>
    </citation>
    <scope>NUCLEOTIDE SEQUENCE [LARGE SCALE GENOMIC DNA]</scope>
</reference>
<evidence type="ECO:0000256" key="6">
    <source>
        <dbReference type="ARBA" id="ARBA00023054"/>
    </source>
</evidence>
<dbReference type="EMBL" id="CAXLJM020000068">
    <property type="protein sequence ID" value="CAL8123332.1"/>
    <property type="molecule type" value="Genomic_DNA"/>
</dbReference>
<name>A0ABP1RCB0_9HEXA</name>
<dbReference type="InterPro" id="IPR027640">
    <property type="entry name" value="Kinesin-like_fam"/>
</dbReference>
<dbReference type="InterPro" id="IPR036961">
    <property type="entry name" value="Kinesin_motor_dom_sf"/>
</dbReference>
<dbReference type="PROSITE" id="PS00411">
    <property type="entry name" value="KINESIN_MOTOR_1"/>
    <property type="match status" value="1"/>
</dbReference>
<evidence type="ECO:0000256" key="2">
    <source>
        <dbReference type="ARBA" id="ARBA00022490"/>
    </source>
</evidence>
<dbReference type="SUPFAM" id="SSF52540">
    <property type="entry name" value="P-loop containing nucleoside triphosphate hydrolases"/>
    <property type="match status" value="1"/>
</dbReference>
<dbReference type="PANTHER" id="PTHR47968:SF76">
    <property type="entry name" value="KINESIN-LIKE PROTEIN"/>
    <property type="match status" value="1"/>
</dbReference>
<evidence type="ECO:0000256" key="12">
    <source>
        <dbReference type="SAM" id="MobiDB-lite"/>
    </source>
</evidence>
<evidence type="ECO:0000256" key="11">
    <source>
        <dbReference type="SAM" id="Coils"/>
    </source>
</evidence>
<feature type="compositionally biased region" description="Polar residues" evidence="12">
    <location>
        <begin position="1"/>
        <end position="17"/>
    </location>
</feature>
<keyword evidence="5 9" id="KW-0067">ATP-binding</keyword>
<keyword evidence="3 10" id="KW-0493">Microtubule</keyword>
<keyword evidence="4 9" id="KW-0547">Nucleotide-binding</keyword>
<evidence type="ECO:0000256" key="7">
    <source>
        <dbReference type="ARBA" id="ARBA00023175"/>
    </source>
</evidence>